<accession>A0ABR5AWI6</accession>
<comment type="caution">
    <text evidence="2">The sequence shown here is derived from an EMBL/GenBank/DDBJ whole genome shotgun (WGS) entry which is preliminary data.</text>
</comment>
<organism evidence="2 3">
    <name type="scientific">Bacillus badius</name>
    <dbReference type="NCBI Taxonomy" id="1455"/>
    <lineage>
        <taxon>Bacteria</taxon>
        <taxon>Bacillati</taxon>
        <taxon>Bacillota</taxon>
        <taxon>Bacilli</taxon>
        <taxon>Bacillales</taxon>
        <taxon>Bacillaceae</taxon>
        <taxon>Pseudobacillus</taxon>
    </lineage>
</organism>
<reference evidence="2 3" key="1">
    <citation type="submission" date="2015-01" db="EMBL/GenBank/DDBJ databases">
        <title>Genome Assembly of Bacillus badius MTCC 1458.</title>
        <authorList>
            <person name="Verma A."/>
            <person name="Khatri I."/>
            <person name="Mual P."/>
            <person name="Subramanian S."/>
            <person name="Krishnamurthi S."/>
        </authorList>
    </citation>
    <scope>NUCLEOTIDE SEQUENCE [LARGE SCALE GENOMIC DNA]</scope>
    <source>
        <strain evidence="2 3">MTCC 1458</strain>
    </source>
</reference>
<proteinExistence type="predicted"/>
<dbReference type="EMBL" id="JXLP01000005">
    <property type="protein sequence ID" value="KIL78960.1"/>
    <property type="molecule type" value="Genomic_DNA"/>
</dbReference>
<dbReference type="InterPro" id="IPR037883">
    <property type="entry name" value="Knr4/Smi1-like_sf"/>
</dbReference>
<evidence type="ECO:0000313" key="3">
    <source>
        <dbReference type="Proteomes" id="UP000031982"/>
    </source>
</evidence>
<name>A0ABR5AWI6_BACBA</name>
<dbReference type="RefSeq" id="WP_041113609.1">
    <property type="nucleotide sequence ID" value="NZ_JARTHD010000008.1"/>
</dbReference>
<keyword evidence="3" id="KW-1185">Reference proteome</keyword>
<dbReference type="SMART" id="SM00860">
    <property type="entry name" value="SMI1_KNR4"/>
    <property type="match status" value="1"/>
</dbReference>
<evidence type="ECO:0000313" key="2">
    <source>
        <dbReference type="EMBL" id="KIL78960.1"/>
    </source>
</evidence>
<protein>
    <recommendedName>
        <fullName evidence="1">Knr4/Smi1-like domain-containing protein</fullName>
    </recommendedName>
</protein>
<dbReference type="Pfam" id="PF09346">
    <property type="entry name" value="SMI1_KNR4"/>
    <property type="match status" value="1"/>
</dbReference>
<feature type="domain" description="Knr4/Smi1-like" evidence="1">
    <location>
        <begin position="16"/>
        <end position="143"/>
    </location>
</feature>
<gene>
    <name evidence="2" type="ORF">SD77_3761</name>
</gene>
<dbReference type="InterPro" id="IPR018958">
    <property type="entry name" value="Knr4/Smi1-like_dom"/>
</dbReference>
<evidence type="ECO:0000259" key="1">
    <source>
        <dbReference type="SMART" id="SM00860"/>
    </source>
</evidence>
<dbReference type="Gene3D" id="3.40.1580.10">
    <property type="entry name" value="SMI1/KNR4-like"/>
    <property type="match status" value="1"/>
</dbReference>
<sequence length="150" mass="16946">MNKSIWQTDNEGQQEPLTDEAVAKAEEILQVKLPESYIDILREQNGGYLLYDAYPTSVPTSWADDHIHVDHLKGIGEGGILETGYLIEEWGLPKHIVLISGDGHTWIALDYRKTSENPPVILIEDDGETIIELAPDFLVFLEGLCQWEEE</sequence>
<dbReference type="Proteomes" id="UP000031982">
    <property type="component" value="Unassembled WGS sequence"/>
</dbReference>
<dbReference type="SUPFAM" id="SSF160631">
    <property type="entry name" value="SMI1/KNR4-like"/>
    <property type="match status" value="1"/>
</dbReference>